<evidence type="ECO:0000256" key="3">
    <source>
        <dbReference type="ARBA" id="ARBA00008621"/>
    </source>
</evidence>
<evidence type="ECO:0000256" key="8">
    <source>
        <dbReference type="ARBA" id="ARBA00047973"/>
    </source>
</evidence>
<dbReference type="InterPro" id="IPR036704">
    <property type="entry name" value="RraA/RraA-like_sf"/>
</dbReference>
<reference evidence="11" key="1">
    <citation type="submission" date="2016-07" db="EMBL/GenBank/DDBJ databases">
        <title>Microvirga ossetica sp. nov. a new species of rhizobia isolated from root nodules of the legume species Vicia alpestris Steven originated from North Ossetia region in the Caucasus.</title>
        <authorList>
            <person name="Safronova V.I."/>
            <person name="Kuznetsova I.G."/>
            <person name="Sazanova A.L."/>
            <person name="Belimov A."/>
            <person name="Andronov E."/>
            <person name="Osledkin Y.S."/>
            <person name="Onishchuk O.P."/>
            <person name="Kurchak O.N."/>
            <person name="Shaposhnikov A.I."/>
            <person name="Willems A."/>
            <person name="Tikhonovich I.A."/>
        </authorList>
    </citation>
    <scope>NUCLEOTIDE SEQUENCE [LARGE SCALE GENOMIC DNA]</scope>
    <source>
        <strain evidence="11">V5/3M</strain>
        <plasmid evidence="11">unnamed3</plasmid>
    </source>
</reference>
<feature type="binding site" evidence="9">
    <location>
        <position position="98"/>
    </location>
    <ligand>
        <name>substrate</name>
    </ligand>
</feature>
<dbReference type="EC" id="4.1.3.17" evidence="10"/>
<keyword evidence="5 9" id="KW-0479">Metal-binding</keyword>
<organism evidence="11">
    <name type="scientific">Microvirga ossetica</name>
    <dbReference type="NCBI Taxonomy" id="1882682"/>
    <lineage>
        <taxon>Bacteria</taxon>
        <taxon>Pseudomonadati</taxon>
        <taxon>Pseudomonadota</taxon>
        <taxon>Alphaproteobacteria</taxon>
        <taxon>Hyphomicrobiales</taxon>
        <taxon>Methylobacteriaceae</taxon>
        <taxon>Microvirga</taxon>
    </lineage>
</organism>
<evidence type="ECO:0000256" key="1">
    <source>
        <dbReference type="ARBA" id="ARBA00001342"/>
    </source>
</evidence>
<gene>
    <name evidence="11" type="ORF">BB934_36165</name>
</gene>
<dbReference type="InterPro" id="IPR005493">
    <property type="entry name" value="RraA/RraA-like"/>
</dbReference>
<protein>
    <recommendedName>
        <fullName evidence="10">4-hydroxy-4-methyl-2-oxoglutarate aldolase</fullName>
        <shortName evidence="10">HMG aldolase</shortName>
        <ecNumber evidence="10">4.1.1.112</ecNumber>
        <ecNumber evidence="10">4.1.3.17</ecNumber>
    </recommendedName>
    <alternativeName>
        <fullName evidence="10">Oxaloacetate decarboxylase</fullName>
    </alternativeName>
</protein>
<evidence type="ECO:0000256" key="7">
    <source>
        <dbReference type="ARBA" id="ARBA00025046"/>
    </source>
</evidence>
<dbReference type="GO" id="GO:0047443">
    <property type="term" value="F:4-hydroxy-4-methyl-2-oxoglutarate aldolase activity"/>
    <property type="evidence" value="ECO:0007669"/>
    <property type="project" value="UniProtKB-EC"/>
</dbReference>
<comment type="function">
    <text evidence="7 10">Catalyzes the aldol cleavage of 4-hydroxy-4-methyl-2-oxoglutarate (HMG) into 2 molecules of pyruvate. Also contains a secondary oxaloacetate (OAA) decarboxylase activity due to the common pyruvate enolate transition state formed following C-C bond cleavage in the retro-aldol and decarboxylation reactions.</text>
</comment>
<dbReference type="RefSeq" id="WP_099514665.1">
    <property type="nucleotide sequence ID" value="NZ_CP016618.1"/>
</dbReference>
<sequence length="163" mass="17450">MSSFKTADLCDAFAGELEVVQVQFRTFGGRRTFGSGIETIRTFEDVGLIRQCLERPGHDRVLVVDGGGSTRVALLGDRLSTKAIENGWAGVIVYGALRDTEVLATMDIGVMALGTIPIRGTFNCTGEVGIPIQIGGVELAPGRFVYCDLDGVIVSSRPLWLAE</sequence>
<dbReference type="KEGG" id="moc:BB934_36165"/>
<comment type="catalytic activity">
    <reaction evidence="1 10">
        <text>4-hydroxy-4-methyl-2-oxoglutarate = 2 pyruvate</text>
        <dbReference type="Rhea" id="RHEA:22748"/>
        <dbReference type="ChEBI" id="CHEBI:15361"/>
        <dbReference type="ChEBI" id="CHEBI:58276"/>
        <dbReference type="EC" id="4.1.3.17"/>
    </reaction>
</comment>
<keyword evidence="11" id="KW-0614">Plasmid</keyword>
<dbReference type="InterPro" id="IPR010203">
    <property type="entry name" value="RraA"/>
</dbReference>
<dbReference type="AlphaFoldDB" id="A0A1B2EUQ7"/>
<evidence type="ECO:0000256" key="10">
    <source>
        <dbReference type="RuleBase" id="RU004338"/>
    </source>
</evidence>
<evidence type="ECO:0000256" key="5">
    <source>
        <dbReference type="ARBA" id="ARBA00022723"/>
    </source>
</evidence>
<keyword evidence="6 10" id="KW-0456">Lyase</keyword>
<feature type="binding site" evidence="9">
    <location>
        <position position="99"/>
    </location>
    <ligand>
        <name>Mg(2+)</name>
        <dbReference type="ChEBI" id="CHEBI:18420"/>
    </ligand>
</feature>
<dbReference type="GO" id="GO:0046872">
    <property type="term" value="F:metal ion binding"/>
    <property type="evidence" value="ECO:0007669"/>
    <property type="project" value="UniProtKB-KW"/>
</dbReference>
<dbReference type="GO" id="GO:0008948">
    <property type="term" value="F:oxaloacetate decarboxylase activity"/>
    <property type="evidence" value="ECO:0007669"/>
    <property type="project" value="UniProtKB-EC"/>
</dbReference>
<evidence type="ECO:0000256" key="9">
    <source>
        <dbReference type="PIRSR" id="PIRSR605493-1"/>
    </source>
</evidence>
<dbReference type="Pfam" id="PF03737">
    <property type="entry name" value="RraA-like"/>
    <property type="match status" value="1"/>
</dbReference>
<dbReference type="GO" id="GO:0008428">
    <property type="term" value="F:ribonuclease inhibitor activity"/>
    <property type="evidence" value="ECO:0007669"/>
    <property type="project" value="InterPro"/>
</dbReference>
<dbReference type="PANTHER" id="PTHR33254:SF4">
    <property type="entry name" value="4-HYDROXY-4-METHYL-2-OXOGLUTARATE ALDOLASE 3-RELATED"/>
    <property type="match status" value="1"/>
</dbReference>
<evidence type="ECO:0000256" key="4">
    <source>
        <dbReference type="ARBA" id="ARBA00011233"/>
    </source>
</evidence>
<comment type="cofactor">
    <cofactor evidence="9">
        <name>Mg(2+)</name>
        <dbReference type="ChEBI" id="CHEBI:18420"/>
    </cofactor>
</comment>
<dbReference type="OrthoDB" id="9812532at2"/>
<geneLocation type="plasmid" evidence="11">
    <name>unnamed3</name>
</geneLocation>
<dbReference type="EMBL" id="CP016618">
    <property type="protein sequence ID" value="ANY83685.1"/>
    <property type="molecule type" value="Genomic_DNA"/>
</dbReference>
<feature type="binding site" evidence="9">
    <location>
        <begin position="76"/>
        <end position="79"/>
    </location>
    <ligand>
        <name>substrate</name>
    </ligand>
</feature>
<evidence type="ECO:0000256" key="2">
    <source>
        <dbReference type="ARBA" id="ARBA00001968"/>
    </source>
</evidence>
<evidence type="ECO:0000256" key="6">
    <source>
        <dbReference type="ARBA" id="ARBA00023239"/>
    </source>
</evidence>
<comment type="similarity">
    <text evidence="3 10">Belongs to the class II aldolase/RraA-like family.</text>
</comment>
<dbReference type="NCBIfam" id="TIGR01935">
    <property type="entry name" value="NOT-MenG"/>
    <property type="match status" value="1"/>
</dbReference>
<dbReference type="CDD" id="cd16841">
    <property type="entry name" value="RraA_family"/>
    <property type="match status" value="1"/>
</dbReference>
<dbReference type="NCBIfam" id="NF006875">
    <property type="entry name" value="PRK09372.1"/>
    <property type="match status" value="1"/>
</dbReference>
<comment type="subunit">
    <text evidence="4 10">Homotrimer.</text>
</comment>
<comment type="cofactor">
    <cofactor evidence="2 10">
        <name>a divalent metal cation</name>
        <dbReference type="ChEBI" id="CHEBI:60240"/>
    </cofactor>
</comment>
<dbReference type="SUPFAM" id="SSF89562">
    <property type="entry name" value="RraA-like"/>
    <property type="match status" value="1"/>
</dbReference>
<accession>A0A1B2EUQ7</accession>
<dbReference type="PANTHER" id="PTHR33254">
    <property type="entry name" value="4-HYDROXY-4-METHYL-2-OXOGLUTARATE ALDOLASE 3-RELATED"/>
    <property type="match status" value="1"/>
</dbReference>
<evidence type="ECO:0000313" key="11">
    <source>
        <dbReference type="EMBL" id="ANY83685.1"/>
    </source>
</evidence>
<dbReference type="GO" id="GO:0051252">
    <property type="term" value="P:regulation of RNA metabolic process"/>
    <property type="evidence" value="ECO:0007669"/>
    <property type="project" value="InterPro"/>
</dbReference>
<name>A0A1B2EUQ7_9HYPH</name>
<dbReference type="Gene3D" id="3.50.30.40">
    <property type="entry name" value="Ribonuclease E inhibitor RraA/RraA-like"/>
    <property type="match status" value="1"/>
</dbReference>
<dbReference type="EC" id="4.1.1.112" evidence="10"/>
<comment type="catalytic activity">
    <reaction evidence="8 10">
        <text>oxaloacetate + H(+) = pyruvate + CO2</text>
        <dbReference type="Rhea" id="RHEA:15641"/>
        <dbReference type="ChEBI" id="CHEBI:15361"/>
        <dbReference type="ChEBI" id="CHEBI:15378"/>
        <dbReference type="ChEBI" id="CHEBI:16452"/>
        <dbReference type="ChEBI" id="CHEBI:16526"/>
        <dbReference type="EC" id="4.1.1.112"/>
    </reaction>
</comment>
<keyword evidence="9" id="KW-0460">Magnesium</keyword>
<proteinExistence type="inferred from homology"/>